<dbReference type="OrthoDB" id="419768at2759"/>
<name>A0A9P7VJW8_9AGAR</name>
<gene>
    <name evidence="1" type="ORF">BT62DRAFT_384896</name>
</gene>
<dbReference type="RefSeq" id="XP_043035986.1">
    <property type="nucleotide sequence ID" value="XM_043180735.1"/>
</dbReference>
<reference evidence="1" key="1">
    <citation type="submission" date="2020-11" db="EMBL/GenBank/DDBJ databases">
        <title>Adaptations for nitrogen fixation in a non-lichenized fungal sporocarp promotes dispersal by wood-feeding termites.</title>
        <authorList>
            <consortium name="DOE Joint Genome Institute"/>
            <person name="Koch R.A."/>
            <person name="Yoon G."/>
            <person name="Arayal U."/>
            <person name="Lail K."/>
            <person name="Amirebrahimi M."/>
            <person name="Labutti K."/>
            <person name="Lipzen A."/>
            <person name="Riley R."/>
            <person name="Barry K."/>
            <person name="Henrissat B."/>
            <person name="Grigoriev I.V."/>
            <person name="Herr J.R."/>
            <person name="Aime M.C."/>
        </authorList>
    </citation>
    <scope>NUCLEOTIDE SEQUENCE</scope>
    <source>
        <strain evidence="1">MCA 3950</strain>
    </source>
</reference>
<comment type="caution">
    <text evidence="1">The sequence shown here is derived from an EMBL/GenBank/DDBJ whole genome shotgun (WGS) entry which is preliminary data.</text>
</comment>
<organism evidence="1 2">
    <name type="scientific">Guyanagaster necrorhizus</name>
    <dbReference type="NCBI Taxonomy" id="856835"/>
    <lineage>
        <taxon>Eukaryota</taxon>
        <taxon>Fungi</taxon>
        <taxon>Dikarya</taxon>
        <taxon>Basidiomycota</taxon>
        <taxon>Agaricomycotina</taxon>
        <taxon>Agaricomycetes</taxon>
        <taxon>Agaricomycetidae</taxon>
        <taxon>Agaricales</taxon>
        <taxon>Marasmiineae</taxon>
        <taxon>Physalacriaceae</taxon>
        <taxon>Guyanagaster</taxon>
    </lineage>
</organism>
<dbReference type="GeneID" id="66103031"/>
<dbReference type="Proteomes" id="UP000812287">
    <property type="component" value="Unassembled WGS sequence"/>
</dbReference>
<accession>A0A9P7VJW8</accession>
<keyword evidence="2" id="KW-1185">Reference proteome</keyword>
<protein>
    <submittedName>
        <fullName evidence="1">Uncharacterized protein</fullName>
    </submittedName>
</protein>
<evidence type="ECO:0000313" key="1">
    <source>
        <dbReference type="EMBL" id="KAG7442486.1"/>
    </source>
</evidence>
<evidence type="ECO:0000313" key="2">
    <source>
        <dbReference type="Proteomes" id="UP000812287"/>
    </source>
</evidence>
<sequence length="94" mass="10609">MCLSSMHLPTDIFLPSLPYLPSASGIVFRIDTLLDVSFSDHVEGEGIITERNAHACDEGVMTGRRKKRLPMALTSGSWLIVREVYQWPPTILHW</sequence>
<proteinExistence type="predicted"/>
<dbReference type="EMBL" id="MU250551">
    <property type="protein sequence ID" value="KAG7442486.1"/>
    <property type="molecule type" value="Genomic_DNA"/>
</dbReference>
<dbReference type="AlphaFoldDB" id="A0A9P7VJW8"/>